<evidence type="ECO:0000313" key="3">
    <source>
        <dbReference type="Proteomes" id="UP001189303"/>
    </source>
</evidence>
<name>A0ABM9IVQ0_RALPI</name>
<accession>A0ABM9IVQ0</accession>
<evidence type="ECO:0008006" key="4">
    <source>
        <dbReference type="Google" id="ProtNLM"/>
    </source>
</evidence>
<comment type="caution">
    <text evidence="2">The sequence shown here is derived from an EMBL/GenBank/DDBJ whole genome shotgun (WGS) entry which is preliminary data.</text>
</comment>
<evidence type="ECO:0000313" key="2">
    <source>
        <dbReference type="EMBL" id="CAJ0733092.1"/>
    </source>
</evidence>
<proteinExistence type="predicted"/>
<protein>
    <recommendedName>
        <fullName evidence="4">AAA+ ATPase domain-containing protein</fullName>
    </recommendedName>
</protein>
<gene>
    <name evidence="2" type="ORF">R38712_05168</name>
</gene>
<keyword evidence="3" id="KW-1185">Reference proteome</keyword>
<dbReference type="SUPFAM" id="SSF52540">
    <property type="entry name" value="P-loop containing nucleoside triphosphate hydrolases"/>
    <property type="match status" value="1"/>
</dbReference>
<dbReference type="EMBL" id="CATWFT010000032">
    <property type="protein sequence ID" value="CAJ0733092.1"/>
    <property type="molecule type" value="Genomic_DNA"/>
</dbReference>
<dbReference type="Proteomes" id="UP001189303">
    <property type="component" value="Unassembled WGS sequence"/>
</dbReference>
<evidence type="ECO:0000256" key="1">
    <source>
        <dbReference type="SAM" id="MobiDB-lite"/>
    </source>
</evidence>
<reference evidence="2 3" key="1">
    <citation type="submission" date="2023-07" db="EMBL/GenBank/DDBJ databases">
        <authorList>
            <person name="Peeters C."/>
        </authorList>
    </citation>
    <scope>NUCLEOTIDE SEQUENCE [LARGE SCALE GENOMIC DNA]</scope>
    <source>
        <strain evidence="2 3">R-38712</strain>
    </source>
</reference>
<feature type="region of interest" description="Disordered" evidence="1">
    <location>
        <begin position="409"/>
        <end position="428"/>
    </location>
</feature>
<organism evidence="2 3">
    <name type="scientific">Ralstonia pickettii</name>
    <name type="common">Burkholderia pickettii</name>
    <dbReference type="NCBI Taxonomy" id="329"/>
    <lineage>
        <taxon>Bacteria</taxon>
        <taxon>Pseudomonadati</taxon>
        <taxon>Pseudomonadota</taxon>
        <taxon>Betaproteobacteria</taxon>
        <taxon>Burkholderiales</taxon>
        <taxon>Burkholderiaceae</taxon>
        <taxon>Ralstonia</taxon>
    </lineage>
</organism>
<sequence>MNTIRQDLYDRLAPLLDDSVIAAKTRIRPPAANAIAGEPPAAAEERLRIALKSVFVPTAQVRQIIKQLVGGSIGFSATRYQDSLEYLGLVYNRNFADDFPDASAICLTGLAGSGKSALTQAIARLLQIEEPIAVGGGHDPFLATHCINLSFRTHPTVAASLRKCAYPDEESAPARARLDELTTHARWRAFRDFSVLMFADECQFITHGSTSSAKATSTLLTLLGLNVPLVYVANYSLCHTLKTRPQQDQHRLLSRPIVLQPESAGTEDWLDYLEECKRVAGGWFQVPVPKCEREIFQMTFGLKRIVIDLICLAYRHMRQEGRSSVTIEHLRKAYLTADNLHRSEIEALLAHMVNGIQPRKDLLCPFEVASPLASVAAQMREEQQKKIVESYTEDALTVQERKTLDGLKKVDDSVGAENKPAKKSPKKLPQISVEVLMAGEAKMRAMAGAR</sequence>
<dbReference type="RefSeq" id="WP_287381018.1">
    <property type="nucleotide sequence ID" value="NZ_CATWFT010000032.1"/>
</dbReference>
<dbReference type="InterPro" id="IPR027417">
    <property type="entry name" value="P-loop_NTPase"/>
</dbReference>